<dbReference type="PANTHER" id="PTHR32444:SF183">
    <property type="entry name" value="APPLE DOMAIN-CONTAINING PROTEIN"/>
    <property type="match status" value="1"/>
</dbReference>
<dbReference type="InterPro" id="IPR036426">
    <property type="entry name" value="Bulb-type_lectin_dom_sf"/>
</dbReference>
<dbReference type="InterPro" id="IPR001480">
    <property type="entry name" value="Bulb-type_lectin_dom"/>
</dbReference>
<evidence type="ECO:0000256" key="1">
    <source>
        <dbReference type="ARBA" id="ARBA00022729"/>
    </source>
</evidence>
<name>A0A4S4DZR3_CAMSN</name>
<evidence type="ECO:0000313" key="4">
    <source>
        <dbReference type="EMBL" id="THG08286.1"/>
    </source>
</evidence>
<keyword evidence="1" id="KW-0732">Signal</keyword>
<accession>A0A4S4DZR3</accession>
<dbReference type="Proteomes" id="UP000306102">
    <property type="component" value="Unassembled WGS sequence"/>
</dbReference>
<gene>
    <name evidence="4" type="ORF">TEA_006529</name>
</gene>
<evidence type="ECO:0000256" key="2">
    <source>
        <dbReference type="ARBA" id="ARBA00023180"/>
    </source>
</evidence>
<sequence length="141" mass="16006">MTGSTWDPVARLIESRNLVVQDANDESGHFLWQSFDYPCDTLLPGMKVGKNFATGLERHLSSWKSSDDPAPGEFTYRCDLQGYPQNILRGGPNVLLRTGPWNGIRFSGRPSLQSTHLNWFTPRRKCIMIINSSAQLFQGWF</sequence>
<dbReference type="Pfam" id="PF01453">
    <property type="entry name" value="B_lectin"/>
    <property type="match status" value="1"/>
</dbReference>
<keyword evidence="5" id="KW-1185">Reference proteome</keyword>
<comment type="caution">
    <text evidence="4">The sequence shown here is derived from an EMBL/GenBank/DDBJ whole genome shotgun (WGS) entry which is preliminary data.</text>
</comment>
<reference evidence="4 5" key="1">
    <citation type="journal article" date="2018" name="Proc. Natl. Acad. Sci. U.S.A.">
        <title>Draft genome sequence of Camellia sinensis var. sinensis provides insights into the evolution of the tea genome and tea quality.</title>
        <authorList>
            <person name="Wei C."/>
            <person name="Yang H."/>
            <person name="Wang S."/>
            <person name="Zhao J."/>
            <person name="Liu C."/>
            <person name="Gao L."/>
            <person name="Xia E."/>
            <person name="Lu Y."/>
            <person name="Tai Y."/>
            <person name="She G."/>
            <person name="Sun J."/>
            <person name="Cao H."/>
            <person name="Tong W."/>
            <person name="Gao Q."/>
            <person name="Li Y."/>
            <person name="Deng W."/>
            <person name="Jiang X."/>
            <person name="Wang W."/>
            <person name="Chen Q."/>
            <person name="Zhang S."/>
            <person name="Li H."/>
            <person name="Wu J."/>
            <person name="Wang P."/>
            <person name="Li P."/>
            <person name="Shi C."/>
            <person name="Zheng F."/>
            <person name="Jian J."/>
            <person name="Huang B."/>
            <person name="Shan D."/>
            <person name="Shi M."/>
            <person name="Fang C."/>
            <person name="Yue Y."/>
            <person name="Li F."/>
            <person name="Li D."/>
            <person name="Wei S."/>
            <person name="Han B."/>
            <person name="Jiang C."/>
            <person name="Yin Y."/>
            <person name="Xia T."/>
            <person name="Zhang Z."/>
            <person name="Bennetzen J.L."/>
            <person name="Zhao S."/>
            <person name="Wan X."/>
        </authorList>
    </citation>
    <scope>NUCLEOTIDE SEQUENCE [LARGE SCALE GENOMIC DNA]</scope>
    <source>
        <strain evidence="5">cv. Shuchazao</strain>
        <tissue evidence="4">Leaf</tissue>
    </source>
</reference>
<dbReference type="EMBL" id="SDRB02009417">
    <property type="protein sequence ID" value="THG08286.1"/>
    <property type="molecule type" value="Genomic_DNA"/>
</dbReference>
<dbReference type="STRING" id="542762.A0A4S4DZR3"/>
<proteinExistence type="predicted"/>
<dbReference type="AlphaFoldDB" id="A0A4S4DZR3"/>
<evidence type="ECO:0000259" key="3">
    <source>
        <dbReference type="Pfam" id="PF01453"/>
    </source>
</evidence>
<evidence type="ECO:0000313" key="5">
    <source>
        <dbReference type="Proteomes" id="UP000306102"/>
    </source>
</evidence>
<feature type="domain" description="Bulb-type lectin" evidence="3">
    <location>
        <begin position="7"/>
        <end position="64"/>
    </location>
</feature>
<organism evidence="4 5">
    <name type="scientific">Camellia sinensis var. sinensis</name>
    <name type="common">China tea</name>
    <dbReference type="NCBI Taxonomy" id="542762"/>
    <lineage>
        <taxon>Eukaryota</taxon>
        <taxon>Viridiplantae</taxon>
        <taxon>Streptophyta</taxon>
        <taxon>Embryophyta</taxon>
        <taxon>Tracheophyta</taxon>
        <taxon>Spermatophyta</taxon>
        <taxon>Magnoliopsida</taxon>
        <taxon>eudicotyledons</taxon>
        <taxon>Gunneridae</taxon>
        <taxon>Pentapetalae</taxon>
        <taxon>asterids</taxon>
        <taxon>Ericales</taxon>
        <taxon>Theaceae</taxon>
        <taxon>Camellia</taxon>
    </lineage>
</organism>
<protein>
    <recommendedName>
        <fullName evidence="3">Bulb-type lectin domain-containing protein</fullName>
    </recommendedName>
</protein>
<dbReference type="SUPFAM" id="SSF51110">
    <property type="entry name" value="alpha-D-mannose-specific plant lectins"/>
    <property type="match status" value="1"/>
</dbReference>
<keyword evidence="2" id="KW-0325">Glycoprotein</keyword>
<dbReference type="PANTHER" id="PTHR32444">
    <property type="entry name" value="BULB-TYPE LECTIN DOMAIN-CONTAINING PROTEIN"/>
    <property type="match status" value="1"/>
</dbReference>